<reference evidence="2 3" key="1">
    <citation type="submission" date="2023-08" db="EMBL/GenBank/DDBJ databases">
        <title>Microbacterium sp. nov., isolated from a waste landfill.</title>
        <authorList>
            <person name="Wen W."/>
        </authorList>
    </citation>
    <scope>NUCLEOTIDE SEQUENCE [LARGE SCALE GENOMIC DNA]</scope>
    <source>
        <strain evidence="2 3">ASV81</strain>
    </source>
</reference>
<evidence type="ECO:0000256" key="1">
    <source>
        <dbReference type="SAM" id="Phobius"/>
    </source>
</evidence>
<evidence type="ECO:0000313" key="2">
    <source>
        <dbReference type="EMBL" id="MDQ4213736.1"/>
    </source>
</evidence>
<gene>
    <name evidence="2" type="ORF">RBR11_07375</name>
</gene>
<keyword evidence="1" id="KW-0812">Transmembrane</keyword>
<evidence type="ECO:0000313" key="3">
    <source>
        <dbReference type="Proteomes" id="UP001230289"/>
    </source>
</evidence>
<keyword evidence="1" id="KW-1133">Transmembrane helix</keyword>
<comment type="caution">
    <text evidence="2">The sequence shown here is derived from an EMBL/GenBank/DDBJ whole genome shotgun (WGS) entry which is preliminary data.</text>
</comment>
<dbReference type="Proteomes" id="UP001230289">
    <property type="component" value="Unassembled WGS sequence"/>
</dbReference>
<proteinExistence type="predicted"/>
<dbReference type="EMBL" id="JAVFCB010000003">
    <property type="protein sequence ID" value="MDQ4213736.1"/>
    <property type="molecule type" value="Genomic_DNA"/>
</dbReference>
<feature type="transmembrane region" description="Helical" evidence="1">
    <location>
        <begin position="21"/>
        <end position="40"/>
    </location>
</feature>
<accession>A0ABU0XF48</accession>
<keyword evidence="3" id="KW-1185">Reference proteome</keyword>
<dbReference type="RefSeq" id="WP_308488673.1">
    <property type="nucleotide sequence ID" value="NZ_JAVFCB010000003.1"/>
</dbReference>
<organism evidence="2 3">
    <name type="scientific">Microbacterium capsulatum</name>
    <dbReference type="NCBI Taxonomy" id="3041921"/>
    <lineage>
        <taxon>Bacteria</taxon>
        <taxon>Bacillati</taxon>
        <taxon>Actinomycetota</taxon>
        <taxon>Actinomycetes</taxon>
        <taxon>Micrococcales</taxon>
        <taxon>Microbacteriaceae</taxon>
        <taxon>Microbacterium</taxon>
    </lineage>
</organism>
<keyword evidence="1" id="KW-0472">Membrane</keyword>
<name>A0ABU0XF48_9MICO</name>
<protein>
    <submittedName>
        <fullName evidence="2">Uncharacterized protein</fullName>
    </submittedName>
</protein>
<feature type="transmembrane region" description="Helical" evidence="1">
    <location>
        <begin position="55"/>
        <end position="80"/>
    </location>
</feature>
<sequence>MCADRSSRVFVRNEQQEINPVIVLLSAVLGLVFLICFAIPETVSSDFRDVPMQGIGTWIVVAFATLLAAAMLAGSIEVIISAGRRESEEERESNDSDRHET</sequence>